<reference evidence="8 9" key="1">
    <citation type="submission" date="2018-03" db="EMBL/GenBank/DDBJ databases">
        <title>Ahniella affigens gen. nov., sp. nov., a gammaproteobacterium isolated from sandy soil near a stream.</title>
        <authorList>
            <person name="Ko Y."/>
            <person name="Kim J.-H."/>
        </authorList>
    </citation>
    <scope>NUCLEOTIDE SEQUENCE [LARGE SCALE GENOMIC DNA]</scope>
    <source>
        <strain evidence="8 9">D13</strain>
    </source>
</reference>
<dbReference type="CDD" id="cd02956">
    <property type="entry name" value="ybbN"/>
    <property type="match status" value="1"/>
</dbReference>
<evidence type="ECO:0000256" key="5">
    <source>
        <dbReference type="ARBA" id="ARBA00023284"/>
    </source>
</evidence>
<evidence type="ECO:0000313" key="9">
    <source>
        <dbReference type="Proteomes" id="UP000241074"/>
    </source>
</evidence>
<dbReference type="Pfam" id="PF14561">
    <property type="entry name" value="TPR_20"/>
    <property type="match status" value="1"/>
</dbReference>
<dbReference type="OrthoDB" id="9790390at2"/>
<dbReference type="InterPro" id="IPR036249">
    <property type="entry name" value="Thioredoxin-like_sf"/>
</dbReference>
<dbReference type="InterPro" id="IPR013766">
    <property type="entry name" value="Thioredoxin_domain"/>
</dbReference>
<dbReference type="PANTHER" id="PTHR45663:SF11">
    <property type="entry name" value="GEO12009P1"/>
    <property type="match status" value="1"/>
</dbReference>
<dbReference type="InterPro" id="IPR005746">
    <property type="entry name" value="Thioredoxin"/>
</dbReference>
<dbReference type="KEGG" id="xba:C7S18_05825"/>
<dbReference type="Proteomes" id="UP000241074">
    <property type="component" value="Chromosome"/>
</dbReference>
<keyword evidence="3" id="KW-0249">Electron transport</keyword>
<comment type="similarity">
    <text evidence="1">Belongs to the thioredoxin family.</text>
</comment>
<reference evidence="8 9" key="2">
    <citation type="submission" date="2018-03" db="EMBL/GenBank/DDBJ databases">
        <authorList>
            <person name="Keele B.F."/>
        </authorList>
    </citation>
    <scope>NUCLEOTIDE SEQUENCE [LARGE SCALE GENOMIC DNA]</scope>
    <source>
        <strain evidence="8 9">D13</strain>
    </source>
</reference>
<evidence type="ECO:0000256" key="2">
    <source>
        <dbReference type="ARBA" id="ARBA00022448"/>
    </source>
</evidence>
<evidence type="ECO:0000256" key="6">
    <source>
        <dbReference type="NCBIfam" id="TIGR01068"/>
    </source>
</evidence>
<dbReference type="AlphaFoldDB" id="A0A2P1PPI5"/>
<dbReference type="FunFam" id="3.40.30.10:FF:000001">
    <property type="entry name" value="Thioredoxin"/>
    <property type="match status" value="1"/>
</dbReference>
<dbReference type="GO" id="GO:0006950">
    <property type="term" value="P:response to stress"/>
    <property type="evidence" value="ECO:0007669"/>
    <property type="project" value="UniProtKB-ARBA"/>
</dbReference>
<evidence type="ECO:0000256" key="1">
    <source>
        <dbReference type="ARBA" id="ARBA00008987"/>
    </source>
</evidence>
<dbReference type="Gene3D" id="1.25.40.10">
    <property type="entry name" value="Tetratricopeptide repeat domain"/>
    <property type="match status" value="2"/>
</dbReference>
<dbReference type="EMBL" id="CP027860">
    <property type="protein sequence ID" value="AVP96745.1"/>
    <property type="molecule type" value="Genomic_DNA"/>
</dbReference>
<dbReference type="SUPFAM" id="SSF52833">
    <property type="entry name" value="Thioredoxin-like"/>
    <property type="match status" value="1"/>
</dbReference>
<dbReference type="PANTHER" id="PTHR45663">
    <property type="entry name" value="GEO12009P1"/>
    <property type="match status" value="1"/>
</dbReference>
<name>A0A2P1PPI5_9GAMM</name>
<dbReference type="Pfam" id="PF14559">
    <property type="entry name" value="TPR_19"/>
    <property type="match status" value="1"/>
</dbReference>
<protein>
    <recommendedName>
        <fullName evidence="6">Thioredoxin</fullName>
    </recommendedName>
</protein>
<dbReference type="Gene3D" id="3.40.30.10">
    <property type="entry name" value="Glutaredoxin"/>
    <property type="match status" value="1"/>
</dbReference>
<gene>
    <name evidence="8" type="primary">trxA</name>
    <name evidence="8" type="ORF">C7S18_05825</name>
</gene>
<keyword evidence="4" id="KW-1015">Disulfide bond</keyword>
<proteinExistence type="inferred from homology"/>
<evidence type="ECO:0000256" key="3">
    <source>
        <dbReference type="ARBA" id="ARBA00022982"/>
    </source>
</evidence>
<evidence type="ECO:0000313" key="8">
    <source>
        <dbReference type="EMBL" id="AVP96745.1"/>
    </source>
</evidence>
<dbReference type="InterPro" id="IPR017937">
    <property type="entry name" value="Thioredoxin_CS"/>
</dbReference>
<dbReference type="GO" id="GO:0015035">
    <property type="term" value="F:protein-disulfide reductase activity"/>
    <property type="evidence" value="ECO:0007669"/>
    <property type="project" value="UniProtKB-UniRule"/>
</dbReference>
<organism evidence="8 9">
    <name type="scientific">Ahniella affigens</name>
    <dbReference type="NCBI Taxonomy" id="2021234"/>
    <lineage>
        <taxon>Bacteria</taxon>
        <taxon>Pseudomonadati</taxon>
        <taxon>Pseudomonadota</taxon>
        <taxon>Gammaproteobacteria</taxon>
        <taxon>Lysobacterales</taxon>
        <taxon>Rhodanobacteraceae</taxon>
        <taxon>Ahniella</taxon>
    </lineage>
</organism>
<accession>A0A2P1PPI5</accession>
<dbReference type="Pfam" id="PF00085">
    <property type="entry name" value="Thioredoxin"/>
    <property type="match status" value="1"/>
</dbReference>
<dbReference type="RefSeq" id="WP_106890673.1">
    <property type="nucleotide sequence ID" value="NZ_CP027860.1"/>
</dbReference>
<keyword evidence="5" id="KW-0676">Redox-active center</keyword>
<evidence type="ECO:0000256" key="4">
    <source>
        <dbReference type="ARBA" id="ARBA00023157"/>
    </source>
</evidence>
<evidence type="ECO:0000259" key="7">
    <source>
        <dbReference type="PROSITE" id="PS51352"/>
    </source>
</evidence>
<dbReference type="NCBIfam" id="TIGR01068">
    <property type="entry name" value="thioredoxin"/>
    <property type="match status" value="1"/>
</dbReference>
<sequence length="284" mass="31430">MSEALHSFDVTVAEFQDKVLKRSLETPVLVDFWATWCGPCKTLKPILEKLAADYNGAFELAKVDVDKEQQLAAYFGIRSVPTVMLVKDGQLVDGFPGALPEGQLREFLSSHQIVPLEAAEPEVVEVELDPHSLVATLRAQIAAEPDNADLKLELIGALLKIGESDEASRLLDALPPKQSESDLAKRARSQLEFARDLQGAPAPTELRKALASNENDHQSRYLLAVHDLLDNQAEGALEGFLEIMRRDRKFGDDQGRKSLIKAFALIEDADLVSRTRKRMAAMIF</sequence>
<dbReference type="PROSITE" id="PS51352">
    <property type="entry name" value="THIOREDOXIN_2"/>
    <property type="match status" value="1"/>
</dbReference>
<dbReference type="InterPro" id="IPR011990">
    <property type="entry name" value="TPR-like_helical_dom_sf"/>
</dbReference>
<keyword evidence="2" id="KW-0813">Transport</keyword>
<dbReference type="PRINTS" id="PR00421">
    <property type="entry name" value="THIOREDOXIN"/>
</dbReference>
<keyword evidence="9" id="KW-1185">Reference proteome</keyword>
<dbReference type="PROSITE" id="PS51354">
    <property type="entry name" value="GLUTAREDOXIN_2"/>
    <property type="match status" value="1"/>
</dbReference>
<dbReference type="PROSITE" id="PS00194">
    <property type="entry name" value="THIOREDOXIN_1"/>
    <property type="match status" value="1"/>
</dbReference>
<dbReference type="GO" id="GO:0005737">
    <property type="term" value="C:cytoplasm"/>
    <property type="evidence" value="ECO:0007669"/>
    <property type="project" value="TreeGrafter"/>
</dbReference>
<feature type="domain" description="Thioredoxin" evidence="7">
    <location>
        <begin position="1"/>
        <end position="113"/>
    </location>
</feature>